<evidence type="ECO:0000313" key="1">
    <source>
        <dbReference type="EMBL" id="CAG5054139.1"/>
    </source>
</evidence>
<dbReference type="AlphaFoldDB" id="A0A8S3Y578"/>
<dbReference type="EMBL" id="CAJQZP010001558">
    <property type="protein sequence ID" value="CAG5054139.1"/>
    <property type="molecule type" value="Genomic_DNA"/>
</dbReference>
<accession>A0A8S3Y578</accession>
<comment type="caution">
    <text evidence="1">The sequence shown here is derived from an EMBL/GenBank/DDBJ whole genome shotgun (WGS) entry which is preliminary data.</text>
</comment>
<gene>
    <name evidence="1" type="ORF">PAPOLLO_LOCUS25868</name>
</gene>
<sequence length="79" mass="8809">MNNVNSDLDSELRPSVDICLHVMTAIRASEKERQGDAAMEKKPQTHLGFFPQVNDILDASSNIANLYHYAISSVELKGY</sequence>
<evidence type="ECO:0000313" key="2">
    <source>
        <dbReference type="Proteomes" id="UP000691718"/>
    </source>
</evidence>
<name>A0A8S3Y578_PARAO</name>
<protein>
    <submittedName>
        <fullName evidence="1">(apollo) hypothetical protein</fullName>
    </submittedName>
</protein>
<organism evidence="1 2">
    <name type="scientific">Parnassius apollo</name>
    <name type="common">Apollo butterfly</name>
    <name type="synonym">Papilio apollo</name>
    <dbReference type="NCBI Taxonomy" id="110799"/>
    <lineage>
        <taxon>Eukaryota</taxon>
        <taxon>Metazoa</taxon>
        <taxon>Ecdysozoa</taxon>
        <taxon>Arthropoda</taxon>
        <taxon>Hexapoda</taxon>
        <taxon>Insecta</taxon>
        <taxon>Pterygota</taxon>
        <taxon>Neoptera</taxon>
        <taxon>Endopterygota</taxon>
        <taxon>Lepidoptera</taxon>
        <taxon>Glossata</taxon>
        <taxon>Ditrysia</taxon>
        <taxon>Papilionoidea</taxon>
        <taxon>Papilionidae</taxon>
        <taxon>Parnassiinae</taxon>
        <taxon>Parnassini</taxon>
        <taxon>Parnassius</taxon>
        <taxon>Parnassius</taxon>
    </lineage>
</organism>
<proteinExistence type="predicted"/>
<dbReference type="Proteomes" id="UP000691718">
    <property type="component" value="Unassembled WGS sequence"/>
</dbReference>
<reference evidence="1" key="1">
    <citation type="submission" date="2021-04" db="EMBL/GenBank/DDBJ databases">
        <authorList>
            <person name="Tunstrom K."/>
        </authorList>
    </citation>
    <scope>NUCLEOTIDE SEQUENCE</scope>
</reference>
<keyword evidence="2" id="KW-1185">Reference proteome</keyword>